<feature type="domain" description="CBS" evidence="2">
    <location>
        <begin position="360"/>
        <end position="418"/>
    </location>
</feature>
<dbReference type="PANTHER" id="PTHR43773:SF1">
    <property type="entry name" value="MAGNESIUM TRANSPORTER MGTE"/>
    <property type="match status" value="1"/>
</dbReference>
<dbReference type="PANTHER" id="PTHR43773">
    <property type="entry name" value="MAGNESIUM TRANSPORTER MGTE"/>
    <property type="match status" value="1"/>
</dbReference>
<dbReference type="SUPFAM" id="SSF50346">
    <property type="entry name" value="PRC-barrel domain"/>
    <property type="match status" value="1"/>
</dbReference>
<comment type="caution">
    <text evidence="3">The sequence shown here is derived from an EMBL/GenBank/DDBJ whole genome shotgun (WGS) entry which is preliminary data.</text>
</comment>
<dbReference type="PROSITE" id="PS51371">
    <property type="entry name" value="CBS"/>
    <property type="match status" value="2"/>
</dbReference>
<sequence>MASVNRVYAARLAGMAVLGPDGESLGRVRDVVISMSIVRQQPRVLGLVVELLTRRRIFVPILRVISIEPNAVTLSTGNVSLRRFAQRPGEVLVLGQVLDTRVRIDDPELPQLDAVDVVVVDLAIEQTRSRDWLVTRVAVRSHRRLGRRSTVHVVDWQNVQGLTPSALAMPGQGVAQLLHQFEDQRPIVVADALRDLPAKRRTEVINALDDDRLADILQELPEDDQTVLLMQLDTERAADVLEAMDPDDAADLLGVLNPTEAEVLLRRMDPEESEPVRRLLSHSPDTAGGLMTSEPVVLAPDTTVAEALARVRDPDLTPALASLVFVVRPPTATPTGRYLGCVHLQALLREPPANLVSGIVDTDLPSLTPDTSLGALTRYFAAYNLVCGPVVDDQNHLLGAVTVDDVLDHLLPHDWRDDYEEPQLSSRVTEGAT</sequence>
<evidence type="ECO:0000256" key="1">
    <source>
        <dbReference type="PROSITE-ProRule" id="PRU00703"/>
    </source>
</evidence>
<dbReference type="InterPro" id="IPR011033">
    <property type="entry name" value="PRC_barrel-like_sf"/>
</dbReference>
<dbReference type="Pfam" id="PF05239">
    <property type="entry name" value="PRC"/>
    <property type="match status" value="1"/>
</dbReference>
<keyword evidence="1" id="KW-0129">CBS domain</keyword>
<reference evidence="3" key="1">
    <citation type="journal article" date="2022" name="ISME J.">
        <title>Identification of active gaseous-alkane degraders at natural gas seeps.</title>
        <authorList>
            <person name="Farhan Ul Haque M."/>
            <person name="Hernandez M."/>
            <person name="Crombie A.T."/>
            <person name="Murrell J.C."/>
        </authorList>
    </citation>
    <scope>NUCLEOTIDE SEQUENCE</scope>
    <source>
        <strain evidence="3">ANDR5</strain>
    </source>
</reference>
<protein>
    <submittedName>
        <fullName evidence="3">CBS domain-containing protein</fullName>
    </submittedName>
</protein>
<keyword evidence="4" id="KW-1185">Reference proteome</keyword>
<dbReference type="InterPro" id="IPR000644">
    <property type="entry name" value="CBS_dom"/>
</dbReference>
<dbReference type="SUPFAM" id="SSF54631">
    <property type="entry name" value="CBS-domain pair"/>
    <property type="match status" value="1"/>
</dbReference>
<dbReference type="Pfam" id="PF03448">
    <property type="entry name" value="MgtE_N"/>
    <property type="match status" value="1"/>
</dbReference>
<dbReference type="InterPro" id="IPR027275">
    <property type="entry name" value="PRC-brl_dom"/>
</dbReference>
<dbReference type="RefSeq" id="WP_243071302.1">
    <property type="nucleotide sequence ID" value="NZ_JAIVFL010000001.1"/>
</dbReference>
<feature type="domain" description="CBS" evidence="2">
    <location>
        <begin position="291"/>
        <end position="357"/>
    </location>
</feature>
<dbReference type="InterPro" id="IPR006669">
    <property type="entry name" value="MgtE_transporter"/>
</dbReference>
<dbReference type="Pfam" id="PF26205">
    <property type="entry name" value="SH3_actinomycetes"/>
    <property type="match status" value="1"/>
</dbReference>
<dbReference type="EMBL" id="JAIVFL010000001">
    <property type="protein sequence ID" value="MCI4674927.1"/>
    <property type="molecule type" value="Genomic_DNA"/>
</dbReference>
<dbReference type="InterPro" id="IPR006668">
    <property type="entry name" value="Mg_transptr_MgtE_intracell_dom"/>
</dbReference>
<dbReference type="Gene3D" id="3.10.580.10">
    <property type="entry name" value="CBS-domain"/>
    <property type="match status" value="1"/>
</dbReference>
<organism evidence="3 4">
    <name type="scientific">Candidatus Mycolicibacterium alkanivorans</name>
    <dbReference type="NCBI Taxonomy" id="2954114"/>
    <lineage>
        <taxon>Bacteria</taxon>
        <taxon>Bacillati</taxon>
        <taxon>Actinomycetota</taxon>
        <taxon>Actinomycetes</taxon>
        <taxon>Mycobacteriales</taxon>
        <taxon>Mycobacteriaceae</taxon>
        <taxon>Mycolicibacterium</taxon>
    </lineage>
</organism>
<gene>
    <name evidence="3" type="ORF">K9U37_08450</name>
</gene>
<dbReference type="SMART" id="SM00924">
    <property type="entry name" value="MgtE_N"/>
    <property type="match status" value="1"/>
</dbReference>
<dbReference type="InterPro" id="IPR046342">
    <property type="entry name" value="CBS_dom_sf"/>
</dbReference>
<evidence type="ECO:0000313" key="3">
    <source>
        <dbReference type="EMBL" id="MCI4674927.1"/>
    </source>
</evidence>
<dbReference type="InterPro" id="IPR058838">
    <property type="entry name" value="SH3_actinomycetes"/>
</dbReference>
<dbReference type="InterPro" id="IPR038076">
    <property type="entry name" value="MgtE_N_sf"/>
</dbReference>
<evidence type="ECO:0000259" key="2">
    <source>
        <dbReference type="PROSITE" id="PS51371"/>
    </source>
</evidence>
<dbReference type="SUPFAM" id="SSF158791">
    <property type="entry name" value="MgtE N-terminal domain-like"/>
    <property type="match status" value="1"/>
</dbReference>
<name>A0ABS9YUU7_9MYCO</name>
<dbReference type="Proteomes" id="UP001139068">
    <property type="component" value="Unassembled WGS sequence"/>
</dbReference>
<dbReference type="Pfam" id="PF00571">
    <property type="entry name" value="CBS"/>
    <property type="match status" value="2"/>
</dbReference>
<dbReference type="Gene3D" id="1.25.60.10">
    <property type="entry name" value="MgtE N-terminal domain-like"/>
    <property type="match status" value="1"/>
</dbReference>
<evidence type="ECO:0000313" key="4">
    <source>
        <dbReference type="Proteomes" id="UP001139068"/>
    </source>
</evidence>
<dbReference type="CDD" id="cd04606">
    <property type="entry name" value="CBS_pair_Mg_transporter"/>
    <property type="match status" value="1"/>
</dbReference>
<accession>A0ABS9YUU7</accession>
<proteinExistence type="predicted"/>